<dbReference type="Pfam" id="PF07883">
    <property type="entry name" value="Cupin_2"/>
    <property type="match status" value="1"/>
</dbReference>
<gene>
    <name evidence="2" type="ORF">DP114_22110</name>
</gene>
<dbReference type="InterPro" id="IPR014710">
    <property type="entry name" value="RmlC-like_jellyroll"/>
</dbReference>
<sequence>MAPGDVGVWHTHGSPAFAYVISGECIVDTRSGEPSITLPAGKAIMEPINVVGRARNPSLTELVLRSQ</sequence>
<accession>A0A856MQG4</accession>
<dbReference type="RefSeq" id="WP_171978261.1">
    <property type="nucleotide sequence ID" value="NZ_CAWOXK010000001.1"/>
</dbReference>
<evidence type="ECO:0000259" key="1">
    <source>
        <dbReference type="Pfam" id="PF07883"/>
    </source>
</evidence>
<dbReference type="Gene3D" id="2.60.120.10">
    <property type="entry name" value="Jelly Rolls"/>
    <property type="match status" value="1"/>
</dbReference>
<evidence type="ECO:0000313" key="2">
    <source>
        <dbReference type="EMBL" id="QDL12370.1"/>
    </source>
</evidence>
<name>A0A856MQG4_9CYAN</name>
<dbReference type="InterPro" id="IPR013096">
    <property type="entry name" value="Cupin_2"/>
</dbReference>
<keyword evidence="3" id="KW-1185">Reference proteome</keyword>
<dbReference type="EMBL" id="CP030118">
    <property type="protein sequence ID" value="QDL12370.1"/>
    <property type="molecule type" value="Genomic_DNA"/>
</dbReference>
<protein>
    <recommendedName>
        <fullName evidence="1">Cupin type-2 domain-containing protein</fullName>
    </recommendedName>
</protein>
<dbReference type="InterPro" id="IPR011051">
    <property type="entry name" value="RmlC_Cupin_sf"/>
</dbReference>
<organism evidence="2 3">
    <name type="scientific">Brasilonema sennae CENA114</name>
    <dbReference type="NCBI Taxonomy" id="415709"/>
    <lineage>
        <taxon>Bacteria</taxon>
        <taxon>Bacillati</taxon>
        <taxon>Cyanobacteriota</taxon>
        <taxon>Cyanophyceae</taxon>
        <taxon>Nostocales</taxon>
        <taxon>Scytonemataceae</taxon>
        <taxon>Brasilonema</taxon>
        <taxon>Bromeliae group (in: Brasilonema)</taxon>
    </lineage>
</organism>
<dbReference type="SUPFAM" id="SSF51182">
    <property type="entry name" value="RmlC-like cupins"/>
    <property type="match status" value="1"/>
</dbReference>
<dbReference type="KEGG" id="bsen:DP114_22110"/>
<evidence type="ECO:0000313" key="3">
    <source>
        <dbReference type="Proteomes" id="UP000503129"/>
    </source>
</evidence>
<feature type="domain" description="Cupin type-2" evidence="1">
    <location>
        <begin position="1"/>
        <end position="62"/>
    </location>
</feature>
<reference evidence="2 3" key="1">
    <citation type="submission" date="2018-06" db="EMBL/GenBank/DDBJ databases">
        <title>Comparative genomics of Brasilonema spp. strains.</title>
        <authorList>
            <person name="Alvarenga D.O."/>
            <person name="Fiore M.F."/>
            <person name="Varani A.M."/>
        </authorList>
    </citation>
    <scope>NUCLEOTIDE SEQUENCE [LARGE SCALE GENOMIC DNA]</scope>
    <source>
        <strain evidence="2 3">CENA114</strain>
    </source>
</reference>
<proteinExistence type="predicted"/>
<dbReference type="AlphaFoldDB" id="A0A856MQG4"/>
<dbReference type="Proteomes" id="UP000503129">
    <property type="component" value="Chromosome"/>
</dbReference>